<dbReference type="AlphaFoldDB" id="A0A4U1EHI1"/>
<sequence>MKLWFPIRNMFNFTNLYRTLPSYTLHIRYNSCLFLRESLLRCKLWMNYLIHNSWVTAYHEAYTCGAQQTLQISFQPFLILTLAWSNESEGDLDNYTPATSLSTPLHNKPERFFLFTYTFQQSTLNILGGILELIFAILILAIIPIHHTSNILALSQCL</sequence>
<accession>A0A4U1EHI1</accession>
<evidence type="ECO:0000256" key="14">
    <source>
        <dbReference type="SAM" id="Phobius"/>
    </source>
</evidence>
<evidence type="ECO:0000313" key="16">
    <source>
        <dbReference type="EMBL" id="TKC35237.1"/>
    </source>
</evidence>
<dbReference type="Pfam" id="PF00032">
    <property type="entry name" value="Cytochrom_B_C"/>
    <property type="match status" value="1"/>
</dbReference>
<feature type="non-terminal residue" evidence="16">
    <location>
        <position position="158"/>
    </location>
</feature>
<keyword evidence="4" id="KW-0349">Heme</keyword>
<keyword evidence="3" id="KW-0813">Transport</keyword>
<dbReference type="SUPFAM" id="SSF81648">
    <property type="entry name" value="a domain/subunit of cytochrome bc1 complex (Ubiquinol-cytochrome c reductase)"/>
    <property type="match status" value="1"/>
</dbReference>
<protein>
    <recommendedName>
        <fullName evidence="2">Cytochrome b</fullName>
    </recommendedName>
</protein>
<keyword evidence="10 14" id="KW-1133">Transmembrane helix</keyword>
<keyword evidence="12" id="KW-0496">Mitochondrion</keyword>
<dbReference type="GO" id="GO:0005743">
    <property type="term" value="C:mitochondrial inner membrane"/>
    <property type="evidence" value="ECO:0007669"/>
    <property type="project" value="UniProtKB-SubCell"/>
</dbReference>
<keyword evidence="8" id="KW-0999">Mitochondrion inner membrane</keyword>
<reference evidence="17" key="1">
    <citation type="journal article" date="2019" name="IScience">
        <title>Narwhal Genome Reveals Long-Term Low Genetic Diversity despite Current Large Abundance Size.</title>
        <authorList>
            <person name="Westbury M.V."/>
            <person name="Petersen B."/>
            <person name="Garde E."/>
            <person name="Heide-Jorgensen M.P."/>
            <person name="Lorenzen E.D."/>
        </authorList>
    </citation>
    <scope>NUCLEOTIDE SEQUENCE [LARGE SCALE GENOMIC DNA]</scope>
</reference>
<evidence type="ECO:0000256" key="3">
    <source>
        <dbReference type="ARBA" id="ARBA00022448"/>
    </source>
</evidence>
<evidence type="ECO:0000256" key="5">
    <source>
        <dbReference type="ARBA" id="ARBA00022660"/>
    </source>
</evidence>
<dbReference type="GO" id="GO:0022900">
    <property type="term" value="P:electron transport chain"/>
    <property type="evidence" value="ECO:0007669"/>
    <property type="project" value="UniProtKB-UniRule"/>
</dbReference>
<dbReference type="GO" id="GO:0046872">
    <property type="term" value="F:metal ion binding"/>
    <property type="evidence" value="ECO:0007669"/>
    <property type="project" value="UniProtKB-KW"/>
</dbReference>
<evidence type="ECO:0000313" key="17">
    <source>
        <dbReference type="Proteomes" id="UP000308365"/>
    </source>
</evidence>
<name>A0A4U1EHI1_MONMO</name>
<evidence type="ECO:0000256" key="2">
    <source>
        <dbReference type="ARBA" id="ARBA00013531"/>
    </source>
</evidence>
<dbReference type="GO" id="GO:0016491">
    <property type="term" value="F:oxidoreductase activity"/>
    <property type="evidence" value="ECO:0007669"/>
    <property type="project" value="UniProtKB-UniRule"/>
</dbReference>
<dbReference type="GO" id="GO:0009055">
    <property type="term" value="F:electron transfer activity"/>
    <property type="evidence" value="ECO:0007669"/>
    <property type="project" value="InterPro"/>
</dbReference>
<feature type="domain" description="Cytochrome b/b6 C-terminal region profile" evidence="15">
    <location>
        <begin position="48"/>
        <end position="158"/>
    </location>
</feature>
<evidence type="ECO:0000256" key="8">
    <source>
        <dbReference type="ARBA" id="ARBA00022792"/>
    </source>
</evidence>
<evidence type="ECO:0000256" key="11">
    <source>
        <dbReference type="ARBA" id="ARBA00023004"/>
    </source>
</evidence>
<keyword evidence="9" id="KW-0249">Electron transport</keyword>
<keyword evidence="13 14" id="KW-0472">Membrane</keyword>
<evidence type="ECO:0000256" key="4">
    <source>
        <dbReference type="ARBA" id="ARBA00022617"/>
    </source>
</evidence>
<keyword evidence="6 14" id="KW-0812">Transmembrane</keyword>
<evidence type="ECO:0000256" key="1">
    <source>
        <dbReference type="ARBA" id="ARBA00004448"/>
    </source>
</evidence>
<evidence type="ECO:0000256" key="10">
    <source>
        <dbReference type="ARBA" id="ARBA00022989"/>
    </source>
</evidence>
<comment type="caution">
    <text evidence="16">The sequence shown here is derived from an EMBL/GenBank/DDBJ whole genome shotgun (WGS) entry which is preliminary data.</text>
</comment>
<keyword evidence="7" id="KW-0479">Metal-binding</keyword>
<evidence type="ECO:0000256" key="6">
    <source>
        <dbReference type="ARBA" id="ARBA00022692"/>
    </source>
</evidence>
<keyword evidence="11" id="KW-0408">Iron</keyword>
<dbReference type="Gene3D" id="1.20.810.10">
    <property type="entry name" value="Cytochrome Bc1 Complex, Chain C"/>
    <property type="match status" value="1"/>
</dbReference>
<evidence type="ECO:0000256" key="7">
    <source>
        <dbReference type="ARBA" id="ARBA00022723"/>
    </source>
</evidence>
<dbReference type="InterPro" id="IPR027387">
    <property type="entry name" value="Cytb/b6-like_sf"/>
</dbReference>
<evidence type="ECO:0000256" key="13">
    <source>
        <dbReference type="ARBA" id="ARBA00023136"/>
    </source>
</evidence>
<evidence type="ECO:0000256" key="9">
    <source>
        <dbReference type="ARBA" id="ARBA00022982"/>
    </source>
</evidence>
<dbReference type="InterPro" id="IPR036150">
    <property type="entry name" value="Cyt_b/b6_C_sf"/>
</dbReference>
<proteinExistence type="predicted"/>
<dbReference type="EMBL" id="RWIC01001590">
    <property type="protein sequence ID" value="TKC35237.1"/>
    <property type="molecule type" value="Genomic_DNA"/>
</dbReference>
<evidence type="ECO:0000259" key="15">
    <source>
        <dbReference type="PROSITE" id="PS51003"/>
    </source>
</evidence>
<feature type="transmembrane region" description="Helical" evidence="14">
    <location>
        <begin position="124"/>
        <end position="145"/>
    </location>
</feature>
<dbReference type="Proteomes" id="UP000308365">
    <property type="component" value="Unassembled WGS sequence"/>
</dbReference>
<gene>
    <name evidence="16" type="ORF">EI555_000494</name>
</gene>
<comment type="subcellular location">
    <subcellularLocation>
        <location evidence="1">Mitochondrion inner membrane</location>
        <topology evidence="1">Multi-pass membrane protein</topology>
    </subcellularLocation>
</comment>
<organism evidence="16 17">
    <name type="scientific">Monodon monoceros</name>
    <name type="common">Narwhal</name>
    <name type="synonym">Ceratodon monodon</name>
    <dbReference type="NCBI Taxonomy" id="40151"/>
    <lineage>
        <taxon>Eukaryota</taxon>
        <taxon>Metazoa</taxon>
        <taxon>Chordata</taxon>
        <taxon>Craniata</taxon>
        <taxon>Vertebrata</taxon>
        <taxon>Euteleostomi</taxon>
        <taxon>Mammalia</taxon>
        <taxon>Eutheria</taxon>
        <taxon>Laurasiatheria</taxon>
        <taxon>Artiodactyla</taxon>
        <taxon>Whippomorpha</taxon>
        <taxon>Cetacea</taxon>
        <taxon>Odontoceti</taxon>
        <taxon>Monodontidae</taxon>
        <taxon>Monodon</taxon>
    </lineage>
</organism>
<dbReference type="InterPro" id="IPR005798">
    <property type="entry name" value="Cyt_b/b6_C"/>
</dbReference>
<evidence type="ECO:0000256" key="12">
    <source>
        <dbReference type="ARBA" id="ARBA00023128"/>
    </source>
</evidence>
<dbReference type="PROSITE" id="PS51003">
    <property type="entry name" value="CYTB_CTER"/>
    <property type="match status" value="1"/>
</dbReference>
<keyword evidence="5" id="KW-0679">Respiratory chain</keyword>